<feature type="transmembrane region" description="Helical" evidence="6">
    <location>
        <begin position="85"/>
        <end position="106"/>
    </location>
</feature>
<dbReference type="RefSeq" id="WP_080508755.1">
    <property type="nucleotide sequence ID" value="NZ_ATXS01000056.1"/>
</dbReference>
<proteinExistence type="predicted"/>
<dbReference type="InterPro" id="IPR050833">
    <property type="entry name" value="Poly_Biosynth_Transport"/>
</dbReference>
<keyword evidence="4 6" id="KW-1133">Transmembrane helix</keyword>
<feature type="transmembrane region" description="Helical" evidence="6">
    <location>
        <begin position="7"/>
        <end position="24"/>
    </location>
</feature>
<evidence type="ECO:0000256" key="5">
    <source>
        <dbReference type="ARBA" id="ARBA00023136"/>
    </source>
</evidence>
<dbReference type="STRING" id="1121945.GCA_000421805_03428"/>
<feature type="transmembrane region" description="Helical" evidence="6">
    <location>
        <begin position="420"/>
        <end position="441"/>
    </location>
</feature>
<keyword evidence="5 6" id="KW-0472">Membrane</keyword>
<feature type="transmembrane region" description="Helical" evidence="6">
    <location>
        <begin position="447"/>
        <end position="471"/>
    </location>
</feature>
<dbReference type="Proteomes" id="UP000193587">
    <property type="component" value="Unassembled WGS sequence"/>
</dbReference>
<organism evidence="7 8">
    <name type="scientific">Halorubrum ezzemoulense DSM 17463</name>
    <dbReference type="NCBI Taxonomy" id="1121945"/>
    <lineage>
        <taxon>Archaea</taxon>
        <taxon>Methanobacteriati</taxon>
        <taxon>Methanobacteriota</taxon>
        <taxon>Stenosarchaea group</taxon>
        <taxon>Halobacteria</taxon>
        <taxon>Halobacteriales</taxon>
        <taxon>Haloferacaceae</taxon>
        <taxon>Halorubrum</taxon>
    </lineage>
</organism>
<feature type="transmembrane region" description="Helical" evidence="6">
    <location>
        <begin position="358"/>
        <end position="381"/>
    </location>
</feature>
<gene>
    <name evidence="7" type="ORF">B9H04_12940</name>
</gene>
<evidence type="ECO:0000313" key="8">
    <source>
        <dbReference type="Proteomes" id="UP000193587"/>
    </source>
</evidence>
<dbReference type="Pfam" id="PF13440">
    <property type="entry name" value="Polysacc_synt_3"/>
    <property type="match status" value="1"/>
</dbReference>
<protein>
    <submittedName>
        <fullName evidence="7">Uncharacterized protein</fullName>
    </submittedName>
</protein>
<comment type="subcellular location">
    <subcellularLocation>
        <location evidence="1">Cell membrane</location>
        <topology evidence="1">Multi-pass membrane protein</topology>
    </subcellularLocation>
</comment>
<dbReference type="GO" id="GO:0005886">
    <property type="term" value="C:plasma membrane"/>
    <property type="evidence" value="ECO:0007669"/>
    <property type="project" value="UniProtKB-SubCell"/>
</dbReference>
<dbReference type="PANTHER" id="PTHR30250:SF28">
    <property type="entry name" value="POLYSACCHARIDE BIOSYNTHESIS PROTEIN"/>
    <property type="match status" value="1"/>
</dbReference>
<keyword evidence="3 6" id="KW-0812">Transmembrane</keyword>
<name>A0A1X4GK90_HALEZ</name>
<evidence type="ECO:0000256" key="3">
    <source>
        <dbReference type="ARBA" id="ARBA00022692"/>
    </source>
</evidence>
<dbReference type="PANTHER" id="PTHR30250">
    <property type="entry name" value="PST FAMILY PREDICTED COLANIC ACID TRANSPORTER"/>
    <property type="match status" value="1"/>
</dbReference>
<dbReference type="AlphaFoldDB" id="A0A1X4GK90"/>
<accession>A0A1X4GK90</accession>
<keyword evidence="2" id="KW-1003">Cell membrane</keyword>
<evidence type="ECO:0000313" key="7">
    <source>
        <dbReference type="EMBL" id="OSO97480.1"/>
    </source>
</evidence>
<feature type="transmembrane region" description="Helical" evidence="6">
    <location>
        <begin position="290"/>
        <end position="313"/>
    </location>
</feature>
<dbReference type="EMBL" id="NEDJ01000051">
    <property type="protein sequence ID" value="OSO97480.1"/>
    <property type="molecule type" value="Genomic_DNA"/>
</dbReference>
<sequence length="484" mass="52590">MSLKSRFSWNSLVSFFSLAGIQIVKFLTSIVFVNVAGSFAVGIYFVFMSVYRLLNRATTVGLGQAIVKRVSEQGSGTEATTADTVATAFVLRAVPLLLISTALAIFNSRVDSYIGLNSAWVFVIIGLWGTALYSTFRSTLYAQRRIDIASGFDLFKDVGTAVIQVALIVFGYAQWGLVVGFITALLVSAISIFTFTRVPIHTASLNYERAKSLFAFAKFSYLDNLVGGEHRWLDIVILGFFVSSDRIGVYGIVYALAQFGLITSTVLGRNILPEVSNLESTDDTETSEQLLYRVLSYSTLFTFPILAGSFVIADRLLLDIYDLDTGAMSLCVLTAGAVAYSAYNQLHQLIYGLDKPKYAFLLSTLSTVINAVVAVLLIPFIGILGAAVSTSLSMLAALIGGLYVITVHSNISVRFPLRPWGFQATSAGIMGGVVFAIQSQVMYQTRFYSAGLVLIGGMIYLSLVISTDSFLRAQLRQVLARITT</sequence>
<feature type="transmembrane region" description="Helical" evidence="6">
    <location>
        <begin position="387"/>
        <end position="408"/>
    </location>
</feature>
<evidence type="ECO:0000256" key="2">
    <source>
        <dbReference type="ARBA" id="ARBA00022475"/>
    </source>
</evidence>
<reference evidence="7 8" key="1">
    <citation type="submission" date="2017-04" db="EMBL/GenBank/DDBJ databases">
        <title>MLSA of the genus Halorubrum.</title>
        <authorList>
            <person name="De La Haba R."/>
            <person name="Sanchez-Porro C."/>
            <person name="Infante-Dominguez C."/>
            <person name="Ventosa A."/>
        </authorList>
    </citation>
    <scope>NUCLEOTIDE SEQUENCE [LARGE SCALE GENOMIC DNA]</scope>
    <source>
        <strain evidence="7 8">DSM 17463</strain>
    </source>
</reference>
<feature type="transmembrane region" description="Helical" evidence="6">
    <location>
        <begin position="30"/>
        <end position="54"/>
    </location>
</feature>
<feature type="transmembrane region" description="Helical" evidence="6">
    <location>
        <begin position="247"/>
        <end position="269"/>
    </location>
</feature>
<feature type="transmembrane region" description="Helical" evidence="6">
    <location>
        <begin position="112"/>
        <end position="133"/>
    </location>
</feature>
<evidence type="ECO:0000256" key="1">
    <source>
        <dbReference type="ARBA" id="ARBA00004651"/>
    </source>
</evidence>
<evidence type="ECO:0000256" key="6">
    <source>
        <dbReference type="SAM" id="Phobius"/>
    </source>
</evidence>
<evidence type="ECO:0000256" key="4">
    <source>
        <dbReference type="ARBA" id="ARBA00022989"/>
    </source>
</evidence>
<feature type="transmembrane region" description="Helical" evidence="6">
    <location>
        <begin position="325"/>
        <end position="346"/>
    </location>
</feature>
<comment type="caution">
    <text evidence="7">The sequence shown here is derived from an EMBL/GenBank/DDBJ whole genome shotgun (WGS) entry which is preliminary data.</text>
</comment>